<evidence type="ECO:0000313" key="3">
    <source>
        <dbReference type="Proteomes" id="UP001234178"/>
    </source>
</evidence>
<feature type="compositionally biased region" description="Low complexity" evidence="1">
    <location>
        <begin position="127"/>
        <end position="143"/>
    </location>
</feature>
<proteinExistence type="predicted"/>
<protein>
    <submittedName>
        <fullName evidence="2">Uncharacterized protein</fullName>
    </submittedName>
</protein>
<reference evidence="2 3" key="1">
    <citation type="journal article" date="2023" name="Nucleic Acids Res.">
        <title>The hologenome of Daphnia magna reveals possible DNA methylation and microbiome-mediated evolution of the host genome.</title>
        <authorList>
            <person name="Chaturvedi A."/>
            <person name="Li X."/>
            <person name="Dhandapani V."/>
            <person name="Marshall H."/>
            <person name="Kissane S."/>
            <person name="Cuenca-Cambronero M."/>
            <person name="Asole G."/>
            <person name="Calvet F."/>
            <person name="Ruiz-Romero M."/>
            <person name="Marangio P."/>
            <person name="Guigo R."/>
            <person name="Rago D."/>
            <person name="Mirbahai L."/>
            <person name="Eastwood N."/>
            <person name="Colbourne J.K."/>
            <person name="Zhou J."/>
            <person name="Mallon E."/>
            <person name="Orsini L."/>
        </authorList>
    </citation>
    <scope>NUCLEOTIDE SEQUENCE [LARGE SCALE GENOMIC DNA]</scope>
    <source>
        <strain evidence="2">LRV0_1</strain>
    </source>
</reference>
<dbReference type="Proteomes" id="UP001234178">
    <property type="component" value="Unassembled WGS sequence"/>
</dbReference>
<sequence>MRNPLAERTLICGIHLREGQSESTCGTVLLCGTVTPVSLLSTFENESEPLRIRGWEHRRIGRPLSVISPIEGELPGSLSWALNNNTTPRQITPKSASTTTDIYHLNPGGVITERNTGQSPQLPPPSVSFTTPQTTSTPPNNSSRGTHTQRDSPLTIDLTPGGHEKQTLTQTLQPALGSPIGHEEPPSQAPLTFNNNTPNTHNASTDTLENLVILAEQSEDTESLSILDLLPPPELPVEALLEPKCIHIGKLLAEVENVIAAKNVILTSYLIIIALQLSH</sequence>
<evidence type="ECO:0000313" key="2">
    <source>
        <dbReference type="EMBL" id="KAK4045651.1"/>
    </source>
</evidence>
<organism evidence="2 3">
    <name type="scientific">Daphnia magna</name>
    <dbReference type="NCBI Taxonomy" id="35525"/>
    <lineage>
        <taxon>Eukaryota</taxon>
        <taxon>Metazoa</taxon>
        <taxon>Ecdysozoa</taxon>
        <taxon>Arthropoda</taxon>
        <taxon>Crustacea</taxon>
        <taxon>Branchiopoda</taxon>
        <taxon>Diplostraca</taxon>
        <taxon>Cladocera</taxon>
        <taxon>Anomopoda</taxon>
        <taxon>Daphniidae</taxon>
        <taxon>Daphnia</taxon>
    </lineage>
</organism>
<keyword evidence="3" id="KW-1185">Reference proteome</keyword>
<comment type="caution">
    <text evidence="2">The sequence shown here is derived from an EMBL/GenBank/DDBJ whole genome shotgun (WGS) entry which is preliminary data.</text>
</comment>
<evidence type="ECO:0000256" key="1">
    <source>
        <dbReference type="SAM" id="MobiDB-lite"/>
    </source>
</evidence>
<dbReference type="EMBL" id="JAOYFB010000049">
    <property type="protein sequence ID" value="KAK4045651.1"/>
    <property type="molecule type" value="Genomic_DNA"/>
</dbReference>
<accession>A0ABR0BAN6</accession>
<name>A0ABR0BAN6_9CRUS</name>
<gene>
    <name evidence="2" type="ORF">OUZ56_033410</name>
</gene>
<feature type="region of interest" description="Disordered" evidence="1">
    <location>
        <begin position="106"/>
        <end position="162"/>
    </location>
</feature>